<keyword evidence="11" id="KW-1185">Reference proteome</keyword>
<evidence type="ECO:0000256" key="2">
    <source>
        <dbReference type="ARBA" id="ARBA00004613"/>
    </source>
</evidence>
<dbReference type="SMART" id="SM00155">
    <property type="entry name" value="PLDc"/>
    <property type="match status" value="2"/>
</dbReference>
<comment type="subcellular location">
    <subcellularLocation>
        <location evidence="2">Secreted</location>
    </subcellularLocation>
</comment>
<dbReference type="GO" id="GO:0005576">
    <property type="term" value="C:extracellular region"/>
    <property type="evidence" value="ECO:0007669"/>
    <property type="project" value="UniProtKB-SubCell"/>
</dbReference>
<dbReference type="InterPro" id="IPR025202">
    <property type="entry name" value="PLD-like_dom"/>
</dbReference>
<comment type="function">
    <text evidence="1">Could be a virulence factor.</text>
</comment>
<dbReference type="InterPro" id="IPR015679">
    <property type="entry name" value="PLipase_D_fam"/>
</dbReference>
<evidence type="ECO:0000256" key="1">
    <source>
        <dbReference type="ARBA" id="ARBA00003145"/>
    </source>
</evidence>
<keyword evidence="5" id="KW-0677">Repeat</keyword>
<dbReference type="PROSITE" id="PS50035">
    <property type="entry name" value="PLD"/>
    <property type="match status" value="2"/>
</dbReference>
<protein>
    <recommendedName>
        <fullName evidence="3">Phospholipase D</fullName>
    </recommendedName>
    <alternativeName>
        <fullName evidence="8">Choline phosphatase</fullName>
    </alternativeName>
</protein>
<dbReference type="GO" id="GO:0004630">
    <property type="term" value="F:phospholipase D activity"/>
    <property type="evidence" value="ECO:0007669"/>
    <property type="project" value="TreeGrafter"/>
</dbReference>
<accession>A0A8X8KP81</accession>
<gene>
    <name evidence="10" type="ORF">GEU84_015405</name>
</gene>
<keyword evidence="4" id="KW-0964">Secreted</keyword>
<evidence type="ECO:0000256" key="8">
    <source>
        <dbReference type="ARBA" id="ARBA00029594"/>
    </source>
</evidence>
<evidence type="ECO:0000256" key="5">
    <source>
        <dbReference type="ARBA" id="ARBA00022737"/>
    </source>
</evidence>
<evidence type="ECO:0000256" key="6">
    <source>
        <dbReference type="ARBA" id="ARBA00022801"/>
    </source>
</evidence>
<keyword evidence="6" id="KW-0378">Hydrolase</keyword>
<dbReference type="GO" id="GO:0009395">
    <property type="term" value="P:phospholipid catabolic process"/>
    <property type="evidence" value="ECO:0007669"/>
    <property type="project" value="TreeGrafter"/>
</dbReference>
<dbReference type="GO" id="GO:0005886">
    <property type="term" value="C:plasma membrane"/>
    <property type="evidence" value="ECO:0007669"/>
    <property type="project" value="TreeGrafter"/>
</dbReference>
<reference evidence="10" key="1">
    <citation type="submission" date="2020-05" db="EMBL/GenBank/DDBJ databases">
        <title>Fertoebacter nigrum gen. nov., sp. nov., a new member of the family Rhodobacteraceae.</title>
        <authorList>
            <person name="Szuroczki S."/>
            <person name="Abbaszade G."/>
            <person name="Buni D."/>
            <person name="Schumann P."/>
            <person name="Toth E."/>
        </authorList>
    </citation>
    <scope>NUCLEOTIDE SEQUENCE</scope>
    <source>
        <strain evidence="10">RG-N-1a</strain>
    </source>
</reference>
<evidence type="ECO:0000256" key="7">
    <source>
        <dbReference type="ARBA" id="ARBA00023098"/>
    </source>
</evidence>
<feature type="domain" description="PLD phosphodiesterase" evidence="9">
    <location>
        <begin position="406"/>
        <end position="433"/>
    </location>
</feature>
<dbReference type="Gene3D" id="3.30.870.10">
    <property type="entry name" value="Endonuclease Chain A"/>
    <property type="match status" value="2"/>
</dbReference>
<evidence type="ECO:0000259" key="9">
    <source>
        <dbReference type="PROSITE" id="PS50035"/>
    </source>
</evidence>
<dbReference type="CDD" id="cd09105">
    <property type="entry name" value="PLDc_vPLD1_2_like_2"/>
    <property type="match status" value="1"/>
</dbReference>
<evidence type="ECO:0000256" key="4">
    <source>
        <dbReference type="ARBA" id="ARBA00022525"/>
    </source>
</evidence>
<feature type="domain" description="PLD phosphodiesterase" evidence="9">
    <location>
        <begin position="191"/>
        <end position="218"/>
    </location>
</feature>
<evidence type="ECO:0000313" key="11">
    <source>
        <dbReference type="Proteomes" id="UP000484076"/>
    </source>
</evidence>
<dbReference type="PANTHER" id="PTHR18896:SF115">
    <property type="entry name" value="PHOSPHOLIPASE D ALPHA 1"/>
    <property type="match status" value="1"/>
</dbReference>
<name>A0A8X8KP81_9RHOB</name>
<organism evidence="10 11">
    <name type="scientific">Fertoeibacter niger</name>
    <dbReference type="NCBI Taxonomy" id="2656921"/>
    <lineage>
        <taxon>Bacteria</taxon>
        <taxon>Pseudomonadati</taxon>
        <taxon>Pseudomonadota</taxon>
        <taxon>Alphaproteobacteria</taxon>
        <taxon>Rhodobacterales</taxon>
        <taxon>Paracoccaceae</taxon>
        <taxon>Fertoeibacter</taxon>
    </lineage>
</organism>
<dbReference type="InterPro" id="IPR001736">
    <property type="entry name" value="PLipase_D/transphosphatidylase"/>
</dbReference>
<dbReference type="Proteomes" id="UP000484076">
    <property type="component" value="Unassembled WGS sequence"/>
</dbReference>
<evidence type="ECO:0000256" key="3">
    <source>
        <dbReference type="ARBA" id="ARBA00018392"/>
    </source>
</evidence>
<proteinExistence type="predicted"/>
<keyword evidence="7" id="KW-0443">Lipid metabolism</keyword>
<dbReference type="SUPFAM" id="SSF56024">
    <property type="entry name" value="Phospholipase D/nuclease"/>
    <property type="match status" value="2"/>
</dbReference>
<dbReference type="PANTHER" id="PTHR18896">
    <property type="entry name" value="PHOSPHOLIPASE D"/>
    <property type="match status" value="1"/>
</dbReference>
<evidence type="ECO:0000313" key="10">
    <source>
        <dbReference type="EMBL" id="NUB45785.1"/>
    </source>
</evidence>
<comment type="caution">
    <text evidence="10">The sequence shown here is derived from an EMBL/GenBank/DDBJ whole genome shotgun (WGS) entry which is preliminary data.</text>
</comment>
<dbReference type="Pfam" id="PF13091">
    <property type="entry name" value="PLDc_2"/>
    <property type="match status" value="1"/>
</dbReference>
<dbReference type="AlphaFoldDB" id="A0A8X8KP81"/>
<dbReference type="EMBL" id="WHUT02000009">
    <property type="protein sequence ID" value="NUB45785.1"/>
    <property type="molecule type" value="Genomic_DNA"/>
</dbReference>
<sequence length="522" mass="58793">MTNTGMAQRPRTRVQVLLTAAEAFPALERAFLEARTEIRGSFRIFDPTTRLRSPEAQAVGETWFDLILHTLRRGVAITLVISDFDPIARATLHRGTWKSVRMLRAAAELAGPEARLSVTPAMHAAETGVLPRLLFWPQIMKKLTRSAGWLNRLPPVEQEAALRDMPGLAERLWRAPNGRYRPRLAYLPRLFPATHHQKLAVFDRRKLYIGGLDLDERRYDTPDHDRPGKETWHDVQLMMEGPVVAEAQAHLESFLAVVEGKQPPGPQRRLLRTLSRRRRFEAPFFGPEPVVHEIATAHAALARRTDRLIYIETQFFRDRHLAHLLAGLAREKPELQMILILPAAPEDVAFEGRDGMDARYGEYLQARALRILRRGFGPRLFVGGAAQPRAQRKTGGHDRDRLNGAAIIYVHAKVSVFDEDAAIVSSANLNGRSLKWDTEAGVYLNTAREVAELRRRVMAHWLPTDAGPAFFDQATALQAWSHLAWQNASLPPAERQGFILPYDMKAAAAFGRALPGVPPEMM</sequence>